<accession>A0A0K8TQJ4</accession>
<feature type="non-terminal residue" evidence="2">
    <location>
        <position position="1"/>
    </location>
</feature>
<feature type="region of interest" description="Disordered" evidence="1">
    <location>
        <begin position="1"/>
        <end position="130"/>
    </location>
</feature>
<evidence type="ECO:0000256" key="1">
    <source>
        <dbReference type="SAM" id="MobiDB-lite"/>
    </source>
</evidence>
<sequence>KINKFHGNQREGNPFRRNFNHNNKPFHKKRFNKPAPIEEEATPWVKYKSEIEEKNRPQRPELSEEEKQKFLDERKKNHRRFLIESKKKEEAHWDDFNDNDTVKSDQQGTSQGSQKDSQVNTQRKKFVGPNVDSNLYRRIITKTTMKSSNVRKSLKQAMIDMKRHGVKKTHR</sequence>
<organism evidence="2">
    <name type="scientific">Tabanus bromius</name>
    <name type="common">Band-eyed brown horse fly</name>
    <dbReference type="NCBI Taxonomy" id="304241"/>
    <lineage>
        <taxon>Eukaryota</taxon>
        <taxon>Metazoa</taxon>
        <taxon>Ecdysozoa</taxon>
        <taxon>Arthropoda</taxon>
        <taxon>Hexapoda</taxon>
        <taxon>Insecta</taxon>
        <taxon>Pterygota</taxon>
        <taxon>Neoptera</taxon>
        <taxon>Endopterygota</taxon>
        <taxon>Diptera</taxon>
        <taxon>Brachycera</taxon>
        <taxon>Tabanomorpha</taxon>
        <taxon>Tabanoidea</taxon>
        <taxon>Tabanidae</taxon>
        <taxon>Tabanus</taxon>
    </lineage>
</organism>
<dbReference type="EMBL" id="GDAI01001167">
    <property type="protein sequence ID" value="JAI16436.1"/>
    <property type="molecule type" value="mRNA"/>
</dbReference>
<dbReference type="AlphaFoldDB" id="A0A0K8TQJ4"/>
<protein>
    <submittedName>
        <fullName evidence="2">Uncharacterized protein</fullName>
    </submittedName>
</protein>
<reference evidence="2" key="1">
    <citation type="journal article" date="2015" name="Insect Biochem. Mol. Biol.">
        <title>An insight into the sialome of the horse fly, Tabanus bromius.</title>
        <authorList>
            <person name="Ribeiro J.M."/>
            <person name="Kazimirova M."/>
            <person name="Takac P."/>
            <person name="Andersen J.F."/>
            <person name="Francischetti I.M."/>
        </authorList>
    </citation>
    <scope>NUCLEOTIDE SEQUENCE</scope>
</reference>
<feature type="compositionally biased region" description="Polar residues" evidence="1">
    <location>
        <begin position="104"/>
        <end position="121"/>
    </location>
</feature>
<proteinExistence type="evidence at transcript level"/>
<feature type="compositionally biased region" description="Basic and acidic residues" evidence="1">
    <location>
        <begin position="47"/>
        <end position="103"/>
    </location>
</feature>
<name>A0A0K8TQJ4_TABBR</name>
<evidence type="ECO:0000313" key="2">
    <source>
        <dbReference type="EMBL" id="JAI16436.1"/>
    </source>
</evidence>